<comment type="caution">
    <text evidence="3">The sequence shown here is derived from an EMBL/GenBank/DDBJ whole genome shotgun (WGS) entry which is preliminary data.</text>
</comment>
<keyword evidence="4" id="KW-1185">Reference proteome</keyword>
<evidence type="ECO:0000259" key="2">
    <source>
        <dbReference type="Pfam" id="PF04935"/>
    </source>
</evidence>
<organism evidence="3 4">
    <name type="scientific">Cetraspora pellucida</name>
    <dbReference type="NCBI Taxonomy" id="1433469"/>
    <lineage>
        <taxon>Eukaryota</taxon>
        <taxon>Fungi</taxon>
        <taxon>Fungi incertae sedis</taxon>
        <taxon>Mucoromycota</taxon>
        <taxon>Glomeromycotina</taxon>
        <taxon>Glomeromycetes</taxon>
        <taxon>Diversisporales</taxon>
        <taxon>Gigasporaceae</taxon>
        <taxon>Cetraspora</taxon>
    </lineage>
</organism>
<dbReference type="EMBL" id="CAJVQA010017013">
    <property type="protein sequence ID" value="CAG8746382.1"/>
    <property type="molecule type" value="Genomic_DNA"/>
</dbReference>
<dbReference type="InterPro" id="IPR029190">
    <property type="entry name" value="Rrp14/SURF6_C"/>
</dbReference>
<dbReference type="Pfam" id="PF04935">
    <property type="entry name" value="SURF6"/>
    <property type="match status" value="1"/>
</dbReference>
<evidence type="ECO:0000313" key="4">
    <source>
        <dbReference type="Proteomes" id="UP000789759"/>
    </source>
</evidence>
<reference evidence="3" key="1">
    <citation type="submission" date="2021-06" db="EMBL/GenBank/DDBJ databases">
        <authorList>
            <person name="Kallberg Y."/>
            <person name="Tangrot J."/>
            <person name="Rosling A."/>
        </authorList>
    </citation>
    <scope>NUCLEOTIDE SEQUENCE</scope>
    <source>
        <strain evidence="3">FL966</strain>
    </source>
</reference>
<gene>
    <name evidence="3" type="ORF">CPELLU_LOCUS14402</name>
</gene>
<name>A0A9N9IPU5_9GLOM</name>
<proteinExistence type="predicted"/>
<feature type="non-terminal residue" evidence="3">
    <location>
        <position position="1"/>
    </location>
</feature>
<feature type="domain" description="Ribosomal RNA-processing protein 14/surfeit locus protein 6 C-terminal" evidence="2">
    <location>
        <begin position="71"/>
        <end position="99"/>
    </location>
</feature>
<evidence type="ECO:0000256" key="1">
    <source>
        <dbReference type="SAM" id="MobiDB-lite"/>
    </source>
</evidence>
<protein>
    <submittedName>
        <fullName evidence="3">16087_t:CDS:1</fullName>
    </submittedName>
</protein>
<dbReference type="OrthoDB" id="444809at2759"/>
<evidence type="ECO:0000313" key="3">
    <source>
        <dbReference type="EMBL" id="CAG8746382.1"/>
    </source>
</evidence>
<sequence>KSVKKHGELKTHSEKVNALREEVTIQNLIEKKIKYVEHASNSPCIYQFLSMLLDYVLQNIHQVQTQSKVIDRIKAVDKTQAERQQKRTANIQARIDAKK</sequence>
<feature type="region of interest" description="Disordered" evidence="1">
    <location>
        <begin position="79"/>
        <end position="99"/>
    </location>
</feature>
<dbReference type="Proteomes" id="UP000789759">
    <property type="component" value="Unassembled WGS sequence"/>
</dbReference>
<accession>A0A9N9IPU5</accession>
<dbReference type="AlphaFoldDB" id="A0A9N9IPU5"/>